<keyword evidence="3" id="KW-1185">Reference proteome</keyword>
<sequence>MANHIENEYSKFWIEKDILHFVYKKGVEIDLEVAKKIVSDRLALQQGKSLLILCDIRGIKSVNKEARNYFAIEGSTLLKVVALLVNSPLTYTISGFYIKTSSPSIITKAFTTKEAALKFLNDYKPV</sequence>
<evidence type="ECO:0000259" key="1">
    <source>
        <dbReference type="Pfam" id="PF25056"/>
    </source>
</evidence>
<accession>A0ABT8W5J3</accession>
<comment type="caution">
    <text evidence="2">The sequence shown here is derived from an EMBL/GenBank/DDBJ whole genome shotgun (WGS) entry which is preliminary data.</text>
</comment>
<dbReference type="InterPro" id="IPR056695">
    <property type="entry name" value="DUF7793"/>
</dbReference>
<dbReference type="EMBL" id="JAUOEK010000024">
    <property type="protein sequence ID" value="MDO5968385.1"/>
    <property type="molecule type" value="Genomic_DNA"/>
</dbReference>
<dbReference type="Gene3D" id="3.40.970.30">
    <property type="entry name" value="yp_829618.1 like domains"/>
    <property type="match status" value="1"/>
</dbReference>
<protein>
    <recommendedName>
        <fullName evidence="1">DUF7793 domain-containing protein</fullName>
    </recommendedName>
</protein>
<name>A0ABT8W5J3_9FLAO</name>
<reference evidence="2" key="1">
    <citation type="submission" date="2023-07" db="EMBL/GenBank/DDBJ databases">
        <title>Two novel species in the genus Flavivirga.</title>
        <authorList>
            <person name="Kwon K."/>
        </authorList>
    </citation>
    <scope>NUCLEOTIDE SEQUENCE</scope>
    <source>
        <strain evidence="2">KCTC 52353</strain>
    </source>
</reference>
<evidence type="ECO:0000313" key="2">
    <source>
        <dbReference type="EMBL" id="MDO5968385.1"/>
    </source>
</evidence>
<dbReference type="Gene3D" id="3.40.1680.10">
    <property type="entry name" value="yp_829618.1 domain like"/>
    <property type="match status" value="1"/>
</dbReference>
<proteinExistence type="predicted"/>
<dbReference type="Pfam" id="PF25056">
    <property type="entry name" value="DUF7793"/>
    <property type="match status" value="1"/>
</dbReference>
<evidence type="ECO:0000313" key="3">
    <source>
        <dbReference type="Proteomes" id="UP001176883"/>
    </source>
</evidence>
<dbReference type="Proteomes" id="UP001176883">
    <property type="component" value="Unassembled WGS sequence"/>
</dbReference>
<organism evidence="2 3">
    <name type="scientific">Flavivirga aquimarina</name>
    <dbReference type="NCBI Taxonomy" id="2027862"/>
    <lineage>
        <taxon>Bacteria</taxon>
        <taxon>Pseudomonadati</taxon>
        <taxon>Bacteroidota</taxon>
        <taxon>Flavobacteriia</taxon>
        <taxon>Flavobacteriales</taxon>
        <taxon>Flavobacteriaceae</taxon>
        <taxon>Flavivirga</taxon>
    </lineage>
</organism>
<feature type="domain" description="DUF7793" evidence="1">
    <location>
        <begin position="12"/>
        <end position="124"/>
    </location>
</feature>
<dbReference type="RefSeq" id="WP_303276066.1">
    <property type="nucleotide sequence ID" value="NZ_JAUOEK010000024.1"/>
</dbReference>
<gene>
    <name evidence="2" type="ORF">Q4Q35_01060</name>
</gene>